<gene>
    <name evidence="3" type="ORF">AAE039_03920</name>
</gene>
<dbReference type="Proteomes" id="UP001455088">
    <property type="component" value="Unassembled WGS sequence"/>
</dbReference>
<proteinExistence type="predicted"/>
<accession>A0ABU9JIQ1</accession>
<dbReference type="EMBL" id="JBBYHY010000002">
    <property type="protein sequence ID" value="MEL3952703.1"/>
    <property type="molecule type" value="Genomic_DNA"/>
</dbReference>
<evidence type="ECO:0000313" key="4">
    <source>
        <dbReference type="Proteomes" id="UP001455088"/>
    </source>
</evidence>
<organism evidence="3 4">
    <name type="scientific">Stenotrophomonas bentonitica</name>
    <dbReference type="NCBI Taxonomy" id="1450134"/>
    <lineage>
        <taxon>Bacteria</taxon>
        <taxon>Pseudomonadati</taxon>
        <taxon>Pseudomonadota</taxon>
        <taxon>Gammaproteobacteria</taxon>
        <taxon>Lysobacterales</taxon>
        <taxon>Lysobacteraceae</taxon>
        <taxon>Stenotrophomonas</taxon>
    </lineage>
</organism>
<evidence type="ECO:0000256" key="1">
    <source>
        <dbReference type="SAM" id="Phobius"/>
    </source>
</evidence>
<evidence type="ECO:0000313" key="3">
    <source>
        <dbReference type="EMBL" id="MEL3952703.1"/>
    </source>
</evidence>
<protein>
    <submittedName>
        <fullName evidence="3">PilX N-terminal domain-containing pilus assembly protein</fullName>
    </submittedName>
</protein>
<name>A0ABU9JIQ1_9GAMM</name>
<evidence type="ECO:0000259" key="2">
    <source>
        <dbReference type="Pfam" id="PF14341"/>
    </source>
</evidence>
<dbReference type="RefSeq" id="WP_070427006.1">
    <property type="nucleotide sequence ID" value="NZ_JBBYHY010000002.1"/>
</dbReference>
<keyword evidence="4" id="KW-1185">Reference proteome</keyword>
<keyword evidence="1" id="KW-1133">Transmembrane helix</keyword>
<keyword evidence="1" id="KW-0812">Transmembrane</keyword>
<feature type="transmembrane region" description="Helical" evidence="1">
    <location>
        <begin position="20"/>
        <end position="44"/>
    </location>
</feature>
<dbReference type="Pfam" id="PF14341">
    <property type="entry name" value="PilX_N"/>
    <property type="match status" value="1"/>
</dbReference>
<dbReference type="InterPro" id="IPR025746">
    <property type="entry name" value="PilX_N_dom"/>
</dbReference>
<reference evidence="3 4" key="1">
    <citation type="submission" date="2024-04" db="EMBL/GenBank/DDBJ databases">
        <title>Bacterial endophytes with biocontrol capabilities against important plant pathogens.</title>
        <authorList>
            <person name="Alayande K.A."/>
        </authorList>
    </citation>
    <scope>NUCLEOTIDE SEQUENCE [LARGE SCALE GENOMIC DNA]</scope>
    <source>
        <strain evidence="3 4">KV22</strain>
    </source>
</reference>
<comment type="caution">
    <text evidence="3">The sequence shown here is derived from an EMBL/GenBank/DDBJ whole genome shotgun (WGS) entry which is preliminary data.</text>
</comment>
<feature type="domain" description="Type 4 fimbrial biogenesis protein PilX N-terminal" evidence="2">
    <location>
        <begin position="18"/>
        <end position="65"/>
    </location>
</feature>
<keyword evidence="1" id="KW-0472">Membrane</keyword>
<sequence length="172" mass="18281">MHASVRPVVRSPAPQRQRGAVLYVALVMLILLALIGIAGMQVAGMQEKMSANYRASNLSFQNTEATVRTAEHLVEKIANRQELPDGSLIVAGDIDAGCDAAFDPSEWGSEQSSDAVPAVTVRQIDTCVPFGTGVGLGGPRDTPIPIYQITGYAADDEEHPTSSTVIDTVFKL</sequence>